<name>A0AAU8AWJ3_9CAUD</name>
<proteinExistence type="predicted"/>
<evidence type="ECO:0000313" key="1">
    <source>
        <dbReference type="EMBL" id="XCD04265.1"/>
    </source>
</evidence>
<protein>
    <submittedName>
        <fullName evidence="1">Uncharacterized protein</fullName>
    </submittedName>
</protein>
<dbReference type="EMBL" id="PP511443">
    <property type="protein sequence ID" value="XCD04265.1"/>
    <property type="molecule type" value="Genomic_DNA"/>
</dbReference>
<reference evidence="1" key="1">
    <citation type="submission" date="2024-03" db="EMBL/GenBank/DDBJ databases">
        <title>Diverse circular DNA viruses in blood, oral, and fecal samples of captive lemurs.</title>
        <authorList>
            <person name="Paietta E.N."/>
            <person name="Kraberger S."/>
            <person name="Lund M.C."/>
            <person name="Custer J.M."/>
            <person name="Vargas K.M."/>
            <person name="Ehmke E.E."/>
            <person name="Yoder A.D."/>
            <person name="Varsani A."/>
        </authorList>
    </citation>
    <scope>NUCLEOTIDE SEQUENCE</scope>
    <source>
        <strain evidence="1">Duke_22FF_208</strain>
    </source>
</reference>
<organism evidence="1">
    <name type="scientific">Dulem virus 37</name>
    <dbReference type="NCBI Taxonomy" id="3145755"/>
    <lineage>
        <taxon>Viruses</taxon>
        <taxon>Duplodnaviria</taxon>
        <taxon>Heunggongvirae</taxon>
        <taxon>Uroviricota</taxon>
        <taxon>Caudoviricetes</taxon>
    </lineage>
</organism>
<accession>A0AAU8AWJ3</accession>
<sequence length="63" mass="7390">MINVYVIMVTREASHSKVSQEGYLSLAAAKDFIMSREPKPIQLDLYRYRDEDYTEYEIVQVSV</sequence>